<evidence type="ECO:0000313" key="7">
    <source>
        <dbReference type="EMBL" id="VEU34599.1"/>
    </source>
</evidence>
<protein>
    <recommendedName>
        <fullName evidence="6">RNA polymerase III subunit Rpc25 domain-containing protein</fullName>
    </recommendedName>
</protein>
<comment type="subcellular location">
    <subcellularLocation>
        <location evidence="1">Nucleus</location>
    </subcellularLocation>
</comment>
<dbReference type="InterPro" id="IPR012340">
    <property type="entry name" value="NA-bd_OB-fold"/>
</dbReference>
<dbReference type="Gene3D" id="3.30.1490.120">
    <property type="entry name" value="RNA polymerase Rpb7-like, N-terminal domain"/>
    <property type="match status" value="1"/>
</dbReference>
<proteinExistence type="inferred from homology"/>
<dbReference type="InterPro" id="IPR036898">
    <property type="entry name" value="RNA_pol_Rpb7-like_N_sf"/>
</dbReference>
<dbReference type="SUPFAM" id="SSF88798">
    <property type="entry name" value="N-terminal, heterodimerisation domain of RBP7 (RpoE)"/>
    <property type="match status" value="1"/>
</dbReference>
<evidence type="ECO:0000256" key="1">
    <source>
        <dbReference type="ARBA" id="ARBA00004123"/>
    </source>
</evidence>
<dbReference type="InterPro" id="IPR013238">
    <property type="entry name" value="RNA_pol_III_Rbc25"/>
</dbReference>
<dbReference type="Gene3D" id="2.40.50.140">
    <property type="entry name" value="Nucleic acid-binding proteins"/>
    <property type="match status" value="1"/>
</dbReference>
<dbReference type="InterPro" id="IPR045113">
    <property type="entry name" value="Rpb7-like"/>
</dbReference>
<dbReference type="OrthoDB" id="10256606at2759"/>
<dbReference type="AlphaFoldDB" id="A0A448YY03"/>
<keyword evidence="3" id="KW-0240">DNA-directed RNA polymerase</keyword>
<dbReference type="Proteomes" id="UP000291116">
    <property type="component" value="Unassembled WGS sequence"/>
</dbReference>
<gene>
    <name evidence="7" type="ORF">PSNMU_V1.4_AUG-EV-PASAV3_0013110</name>
</gene>
<feature type="region of interest" description="Disordered" evidence="5">
    <location>
        <begin position="289"/>
        <end position="311"/>
    </location>
</feature>
<dbReference type="PANTHER" id="PTHR12709">
    <property type="entry name" value="DNA-DIRECTED RNA POLYMERASE II, III"/>
    <property type="match status" value="1"/>
</dbReference>
<dbReference type="PANTHER" id="PTHR12709:SF1">
    <property type="entry name" value="DNA-DIRECTED RNA POLYMERASE III SUBUNIT RPC8"/>
    <property type="match status" value="1"/>
</dbReference>
<accession>A0A448YY03</accession>
<evidence type="ECO:0000259" key="6">
    <source>
        <dbReference type="Pfam" id="PF08292"/>
    </source>
</evidence>
<feature type="compositionally biased region" description="Acidic residues" evidence="5">
    <location>
        <begin position="191"/>
        <end position="201"/>
    </location>
</feature>
<evidence type="ECO:0000256" key="5">
    <source>
        <dbReference type="SAM" id="MobiDB-lite"/>
    </source>
</evidence>
<dbReference type="GO" id="GO:0005666">
    <property type="term" value="C:RNA polymerase III complex"/>
    <property type="evidence" value="ECO:0007669"/>
    <property type="project" value="TreeGrafter"/>
</dbReference>
<keyword evidence="4" id="KW-0804">Transcription</keyword>
<feature type="compositionally biased region" description="Basic and acidic residues" evidence="5">
    <location>
        <begin position="239"/>
        <end position="251"/>
    </location>
</feature>
<feature type="region of interest" description="Disordered" evidence="5">
    <location>
        <begin position="137"/>
        <end position="201"/>
    </location>
</feature>
<dbReference type="GO" id="GO:0006384">
    <property type="term" value="P:transcription initiation at RNA polymerase III promoter"/>
    <property type="evidence" value="ECO:0007669"/>
    <property type="project" value="TreeGrafter"/>
</dbReference>
<name>A0A448YY03_9STRA</name>
<keyword evidence="8" id="KW-1185">Reference proteome</keyword>
<dbReference type="Pfam" id="PF08292">
    <property type="entry name" value="RNA_pol_Rbc25"/>
    <property type="match status" value="1"/>
</dbReference>
<evidence type="ECO:0000313" key="8">
    <source>
        <dbReference type="Proteomes" id="UP000291116"/>
    </source>
</evidence>
<feature type="domain" description="RNA polymerase III subunit Rpc25" evidence="6">
    <location>
        <begin position="84"/>
        <end position="293"/>
    </location>
</feature>
<reference evidence="7 8" key="1">
    <citation type="submission" date="2019-01" db="EMBL/GenBank/DDBJ databases">
        <authorList>
            <person name="Ferrante I. M."/>
        </authorList>
    </citation>
    <scope>NUCLEOTIDE SEQUENCE [LARGE SCALE GENOMIC DNA]</scope>
    <source>
        <strain evidence="7 8">B856</strain>
    </source>
</reference>
<evidence type="ECO:0000256" key="2">
    <source>
        <dbReference type="ARBA" id="ARBA00009307"/>
    </source>
</evidence>
<comment type="similarity">
    <text evidence="2">Belongs to the eukaryotic RPB7/RPC8 RNA polymerase subunit family.</text>
</comment>
<feature type="compositionally biased region" description="Acidic residues" evidence="5">
    <location>
        <begin position="137"/>
        <end position="152"/>
    </location>
</feature>
<feature type="region of interest" description="Disordered" evidence="5">
    <location>
        <begin position="227"/>
        <end position="262"/>
    </location>
</feature>
<evidence type="ECO:0000256" key="3">
    <source>
        <dbReference type="ARBA" id="ARBA00022478"/>
    </source>
</evidence>
<feature type="compositionally biased region" description="Acidic residues" evidence="5">
    <location>
        <begin position="296"/>
        <end position="311"/>
    </location>
</feature>
<sequence length="311" mass="34518">MFVLTTVTDRIRVPAHMLALPTLTALHNEIDLKYPNRVLMNVGLVVCRYGSCLKITNGSCVPGDGGSHHECLFRLVVFRPFVDEVCVGKIVKSTPEGIQVSLGNFYHDIFIPAYWMLRPSRYSEELGLWVWTPDYGNEDEDEDGESGGDDNGEGANPGADVKMEDAGPASATNVKEEENESPPDEQKTGEEENEEETEEFEMELGAEIRFKVKSIHFTQVTNTAKGVQATTTTTAHSQEIPKESEEGKSPDARPPSLRKRSLSVEISDMSNLPASMKIVASICEDGLGLTNWWTSGEDDEEEEEEEEKEQQ</sequence>
<organism evidence="7 8">
    <name type="scientific">Pseudo-nitzschia multistriata</name>
    <dbReference type="NCBI Taxonomy" id="183589"/>
    <lineage>
        <taxon>Eukaryota</taxon>
        <taxon>Sar</taxon>
        <taxon>Stramenopiles</taxon>
        <taxon>Ochrophyta</taxon>
        <taxon>Bacillariophyta</taxon>
        <taxon>Bacillariophyceae</taxon>
        <taxon>Bacillariophycidae</taxon>
        <taxon>Bacillariales</taxon>
        <taxon>Bacillariaceae</taxon>
        <taxon>Pseudo-nitzschia</taxon>
    </lineage>
</organism>
<dbReference type="EMBL" id="CAACVS010000034">
    <property type="protein sequence ID" value="VEU34599.1"/>
    <property type="molecule type" value="Genomic_DNA"/>
</dbReference>
<dbReference type="SUPFAM" id="SSF50249">
    <property type="entry name" value="Nucleic acid-binding proteins"/>
    <property type="match status" value="1"/>
</dbReference>
<evidence type="ECO:0000256" key="4">
    <source>
        <dbReference type="ARBA" id="ARBA00023163"/>
    </source>
</evidence>